<sequence>MIETYLKIEQQLIYLLLHHKYLVGDWLESRVKKENFNSSHRAILSAIEDSFEQDVLLTRKSFLNIVNKLTSPQMRIKQEISFNECVVSYIDVNDFPLLLSQVLGNYLTRKTTKAIEFYTKNINKLGAEVALHELSSVLDNLNSSATIEGTVIYDDIRSFSAEKIKWVDGVRSGEIKEPPRVLCGISEIDGTMGIGFAEGTLTLFCADTGSFKTTMMLNIAMNVWQSGYNVLFVPVEMADSRMYDKIWAREARVNSEKIADPKKLTDVERQKLVDAQETWEKFESKLYVLQMPKETKVSYIRKEVEKYLSIFKPRLVVIDYIDNLAPDIDRQGRHDLEISDMLQELRRAGQGLGFAVVSGAQLGRDALKRIRASSSSKDQSIIHSEDIRGAHTFSMDSDNIYAQVVNPTQKSLMDIFVVKARYGKRIFPNGKYKATLFVTPEISLIESEENFEIAPGESNLMNKIFEVEESGDGGEVIWDDE</sequence>
<name>A0A0F9K631_9ZZZZ</name>
<gene>
    <name evidence="2" type="ORF">LCGC14_1675100</name>
</gene>
<dbReference type="PANTHER" id="PTHR30153:SF2">
    <property type="entry name" value="REPLICATIVE DNA HELICASE"/>
    <property type="match status" value="1"/>
</dbReference>
<dbReference type="Pfam" id="PF03796">
    <property type="entry name" value="DnaB_C"/>
    <property type="match status" value="1"/>
</dbReference>
<dbReference type="InterPro" id="IPR027417">
    <property type="entry name" value="P-loop_NTPase"/>
</dbReference>
<evidence type="ECO:0000259" key="1">
    <source>
        <dbReference type="PROSITE" id="PS51199"/>
    </source>
</evidence>
<dbReference type="Gene3D" id="3.40.50.300">
    <property type="entry name" value="P-loop containing nucleotide triphosphate hydrolases"/>
    <property type="match status" value="1"/>
</dbReference>
<protein>
    <recommendedName>
        <fullName evidence="1">SF4 helicase domain-containing protein</fullName>
    </recommendedName>
</protein>
<dbReference type="GO" id="GO:0005829">
    <property type="term" value="C:cytosol"/>
    <property type="evidence" value="ECO:0007669"/>
    <property type="project" value="TreeGrafter"/>
</dbReference>
<reference evidence="2" key="1">
    <citation type="journal article" date="2015" name="Nature">
        <title>Complex archaea that bridge the gap between prokaryotes and eukaryotes.</title>
        <authorList>
            <person name="Spang A."/>
            <person name="Saw J.H."/>
            <person name="Jorgensen S.L."/>
            <person name="Zaremba-Niedzwiedzka K."/>
            <person name="Martijn J."/>
            <person name="Lind A.E."/>
            <person name="van Eijk R."/>
            <person name="Schleper C."/>
            <person name="Guy L."/>
            <person name="Ettema T.J."/>
        </authorList>
    </citation>
    <scope>NUCLEOTIDE SEQUENCE</scope>
</reference>
<evidence type="ECO:0000313" key="2">
    <source>
        <dbReference type="EMBL" id="KKM17503.1"/>
    </source>
</evidence>
<accession>A0A0F9K631</accession>
<dbReference type="PROSITE" id="PS51199">
    <property type="entry name" value="SF4_HELICASE"/>
    <property type="match status" value="1"/>
</dbReference>
<feature type="domain" description="SF4 helicase" evidence="1">
    <location>
        <begin position="174"/>
        <end position="391"/>
    </location>
</feature>
<dbReference type="GO" id="GO:0006260">
    <property type="term" value="P:DNA replication"/>
    <property type="evidence" value="ECO:0007669"/>
    <property type="project" value="InterPro"/>
</dbReference>
<comment type="caution">
    <text evidence="2">The sequence shown here is derived from an EMBL/GenBank/DDBJ whole genome shotgun (WGS) entry which is preliminary data.</text>
</comment>
<dbReference type="GO" id="GO:0003678">
    <property type="term" value="F:DNA helicase activity"/>
    <property type="evidence" value="ECO:0007669"/>
    <property type="project" value="InterPro"/>
</dbReference>
<organism evidence="2">
    <name type="scientific">marine sediment metagenome</name>
    <dbReference type="NCBI Taxonomy" id="412755"/>
    <lineage>
        <taxon>unclassified sequences</taxon>
        <taxon>metagenomes</taxon>
        <taxon>ecological metagenomes</taxon>
    </lineage>
</organism>
<dbReference type="PANTHER" id="PTHR30153">
    <property type="entry name" value="REPLICATIVE DNA HELICASE DNAB"/>
    <property type="match status" value="1"/>
</dbReference>
<dbReference type="SUPFAM" id="SSF52540">
    <property type="entry name" value="P-loop containing nucleoside triphosphate hydrolases"/>
    <property type="match status" value="1"/>
</dbReference>
<dbReference type="GO" id="GO:0005524">
    <property type="term" value="F:ATP binding"/>
    <property type="evidence" value="ECO:0007669"/>
    <property type="project" value="InterPro"/>
</dbReference>
<proteinExistence type="predicted"/>
<dbReference type="EMBL" id="LAZR01014434">
    <property type="protein sequence ID" value="KKM17503.1"/>
    <property type="molecule type" value="Genomic_DNA"/>
</dbReference>
<dbReference type="InterPro" id="IPR007694">
    <property type="entry name" value="DNA_helicase_DnaB-like_C"/>
</dbReference>
<dbReference type="AlphaFoldDB" id="A0A0F9K631"/>